<reference evidence="5 6" key="1">
    <citation type="submission" date="2025-05" db="UniProtKB">
        <authorList>
            <consortium name="RefSeq"/>
        </authorList>
    </citation>
    <scope>IDENTIFICATION</scope>
    <source>
        <tissue evidence="5 6">Muscle</tissue>
    </source>
</reference>
<dbReference type="Proteomes" id="UP000694941">
    <property type="component" value="Unplaced"/>
</dbReference>
<name>A0ABM1SBL4_LIMPO</name>
<evidence type="ECO:0000313" key="8">
    <source>
        <dbReference type="RefSeq" id="XP_022241022.1"/>
    </source>
</evidence>
<evidence type="ECO:0000256" key="1">
    <source>
        <dbReference type="ARBA" id="ARBA00008954"/>
    </source>
</evidence>
<dbReference type="PANTHER" id="PTHR45688:SF13">
    <property type="entry name" value="ALANINE--GLYOXYLATE AMINOTRANSFERASE 2-LIKE"/>
    <property type="match status" value="1"/>
</dbReference>
<dbReference type="RefSeq" id="XP_022241020.1">
    <property type="nucleotide sequence ID" value="XM_022385312.1"/>
</dbReference>
<accession>A0ABM1SBL4</accession>
<dbReference type="RefSeq" id="XP_013773967.1">
    <property type="nucleotide sequence ID" value="XM_013918513.2"/>
</dbReference>
<dbReference type="PIRSF" id="PIRSF000521">
    <property type="entry name" value="Transaminase_4ab_Lys_Orn"/>
    <property type="match status" value="1"/>
</dbReference>
<dbReference type="RefSeq" id="XP_022241019.1">
    <property type="nucleotide sequence ID" value="XM_022385311.1"/>
</dbReference>
<dbReference type="RefSeq" id="XP_022241022.1">
    <property type="nucleotide sequence ID" value="XM_022385314.1"/>
</dbReference>
<gene>
    <name evidence="5 6 7 8" type="primary">LOC106458945</name>
</gene>
<protein>
    <submittedName>
        <fullName evidence="5 6">Ethanolamine-phosphate phospho-lyase-like</fullName>
    </submittedName>
</protein>
<dbReference type="Gene3D" id="3.40.640.10">
    <property type="entry name" value="Type I PLP-dependent aspartate aminotransferase-like (Major domain)"/>
    <property type="match status" value="1"/>
</dbReference>
<evidence type="ECO:0000313" key="6">
    <source>
        <dbReference type="RefSeq" id="XP_022241019.1"/>
    </source>
</evidence>
<proteinExistence type="inferred from homology"/>
<keyword evidence="2 3" id="KW-0663">Pyridoxal phosphate</keyword>
<comment type="similarity">
    <text evidence="1 3">Belongs to the class-III pyridoxal-phosphate-dependent aminotransferase family.</text>
</comment>
<dbReference type="InterPro" id="IPR015422">
    <property type="entry name" value="PyrdxlP-dep_Trfase_small"/>
</dbReference>
<evidence type="ECO:0000256" key="2">
    <source>
        <dbReference type="ARBA" id="ARBA00022898"/>
    </source>
</evidence>
<dbReference type="CDD" id="cd00610">
    <property type="entry name" value="OAT_like"/>
    <property type="match status" value="1"/>
</dbReference>
<dbReference type="SUPFAM" id="SSF53383">
    <property type="entry name" value="PLP-dependent transferases"/>
    <property type="match status" value="1"/>
</dbReference>
<organism evidence="4 6">
    <name type="scientific">Limulus polyphemus</name>
    <name type="common">Atlantic horseshoe crab</name>
    <dbReference type="NCBI Taxonomy" id="6850"/>
    <lineage>
        <taxon>Eukaryota</taxon>
        <taxon>Metazoa</taxon>
        <taxon>Ecdysozoa</taxon>
        <taxon>Arthropoda</taxon>
        <taxon>Chelicerata</taxon>
        <taxon>Merostomata</taxon>
        <taxon>Xiphosura</taxon>
        <taxon>Limulidae</taxon>
        <taxon>Limulus</taxon>
    </lineage>
</organism>
<dbReference type="PANTHER" id="PTHR45688">
    <property type="match status" value="1"/>
</dbReference>
<evidence type="ECO:0000313" key="4">
    <source>
        <dbReference type="Proteomes" id="UP000694941"/>
    </source>
</evidence>
<dbReference type="Gene3D" id="3.90.1150.10">
    <property type="entry name" value="Aspartate Aminotransferase, domain 1"/>
    <property type="match status" value="1"/>
</dbReference>
<evidence type="ECO:0000313" key="7">
    <source>
        <dbReference type="RefSeq" id="XP_022241020.1"/>
    </source>
</evidence>
<keyword evidence="4" id="KW-1185">Reference proteome</keyword>
<dbReference type="GeneID" id="106458945"/>
<dbReference type="InterPro" id="IPR005814">
    <property type="entry name" value="Aminotrans_3"/>
</dbReference>
<dbReference type="InterPro" id="IPR015421">
    <property type="entry name" value="PyrdxlP-dep_Trfase_major"/>
</dbReference>
<dbReference type="InterPro" id="IPR015424">
    <property type="entry name" value="PyrdxlP-dep_Trfase"/>
</dbReference>
<sequence>MNDPYLQTFSKQHNTLHKISPIPFVRASKQYLYDDQGVEYLDCISNISHVGHCHPRVVDAARIQMSKMTTSVGLLCETQVRYIKRLVETLPEQLCVCFLVNSGSEANDIALRLARSYTGNEDVVVIDKAYYGALSSLVDISPYKFGNSESKEGVQVVPLPDTYRGLYREEHHNVGELYALDAEKVVARALLKGRKIACFISEPIIVSAGVIIPPKNYLKHIYSYIRGIGGVCIADEVQSGLSRTGEHFWAFQSHDVVPDIVTVGRPLGNGHPMAAVFTTREIGDKLTDFVSSFGGNPVSCAIGSAVLDVMYNEKLMLAAKCVGQCLMEELKKLKTRHTCIGDISCD</sequence>
<evidence type="ECO:0000313" key="5">
    <source>
        <dbReference type="RefSeq" id="XP_013773967.1"/>
    </source>
</evidence>
<dbReference type="Pfam" id="PF00202">
    <property type="entry name" value="Aminotran_3"/>
    <property type="match status" value="1"/>
</dbReference>
<evidence type="ECO:0000256" key="3">
    <source>
        <dbReference type="RuleBase" id="RU003560"/>
    </source>
</evidence>